<organism evidence="2 3">
    <name type="scientific">Streptomyces chiangmaiensis</name>
    <dbReference type="NCBI Taxonomy" id="766497"/>
    <lineage>
        <taxon>Bacteria</taxon>
        <taxon>Bacillati</taxon>
        <taxon>Actinomycetota</taxon>
        <taxon>Actinomycetes</taxon>
        <taxon>Kitasatosporales</taxon>
        <taxon>Streptomycetaceae</taxon>
        <taxon>Streptomyces</taxon>
    </lineage>
</organism>
<proteinExistence type="predicted"/>
<sequence>MLAAEPAVAATGIGDDHHGTGLRGCDATAAARVNSALPAQFRDEPTATPSR</sequence>
<evidence type="ECO:0000313" key="2">
    <source>
        <dbReference type="EMBL" id="MED7827382.1"/>
    </source>
</evidence>
<dbReference type="RefSeq" id="WP_329511764.1">
    <property type="nucleotide sequence ID" value="NZ_BAAAYZ010000312.1"/>
</dbReference>
<dbReference type="EMBL" id="JAYWVC010000228">
    <property type="protein sequence ID" value="MED7827382.1"/>
    <property type="molecule type" value="Genomic_DNA"/>
</dbReference>
<evidence type="ECO:0000313" key="3">
    <source>
        <dbReference type="Proteomes" id="UP001333996"/>
    </source>
</evidence>
<comment type="caution">
    <text evidence="2">The sequence shown here is derived from an EMBL/GenBank/DDBJ whole genome shotgun (WGS) entry which is preliminary data.</text>
</comment>
<evidence type="ECO:0000256" key="1">
    <source>
        <dbReference type="SAM" id="MobiDB-lite"/>
    </source>
</evidence>
<gene>
    <name evidence="2" type="ORF">VXC91_37150</name>
</gene>
<reference evidence="2" key="1">
    <citation type="submission" date="2024-01" db="EMBL/GenBank/DDBJ databases">
        <title>First draft genome sequence data of TA4-1, the type strain of Gram-positive actinobacterium Streptomyces chiangmaiensis.</title>
        <authorList>
            <person name="Yasawong M."/>
            <person name="Nantapong N."/>
        </authorList>
    </citation>
    <scope>NUCLEOTIDE SEQUENCE</scope>
    <source>
        <strain evidence="2">TA4-1</strain>
    </source>
</reference>
<feature type="region of interest" description="Disordered" evidence="1">
    <location>
        <begin position="1"/>
        <end position="23"/>
    </location>
</feature>
<dbReference type="Proteomes" id="UP001333996">
    <property type="component" value="Unassembled WGS sequence"/>
</dbReference>
<keyword evidence="3" id="KW-1185">Reference proteome</keyword>
<protein>
    <submittedName>
        <fullName evidence="2">Uncharacterized protein</fullName>
    </submittedName>
</protein>
<name>A0ABU7FTI4_9ACTN</name>
<accession>A0ABU7FTI4</accession>